<dbReference type="AlphaFoldDB" id="A0A3G2R7Z0"/>
<dbReference type="PROSITE" id="PS51257">
    <property type="entry name" value="PROKAR_LIPOPROTEIN"/>
    <property type="match status" value="1"/>
</dbReference>
<dbReference type="InterPro" id="IPR026045">
    <property type="entry name" value="Ferric-bd"/>
</dbReference>
<feature type="region of interest" description="Disordered" evidence="2">
    <location>
        <begin position="27"/>
        <end position="48"/>
    </location>
</feature>
<feature type="signal peptide" evidence="3">
    <location>
        <begin position="1"/>
        <end position="19"/>
    </location>
</feature>
<dbReference type="EMBL" id="CP033169">
    <property type="protein sequence ID" value="AYO31519.1"/>
    <property type="molecule type" value="Genomic_DNA"/>
</dbReference>
<dbReference type="SUPFAM" id="SSF53850">
    <property type="entry name" value="Periplasmic binding protein-like II"/>
    <property type="match status" value="1"/>
</dbReference>
<reference evidence="4 5" key="1">
    <citation type="submission" date="2018-10" db="EMBL/GenBank/DDBJ databases">
        <authorList>
            <person name="Zhang X."/>
        </authorList>
    </citation>
    <scope>NUCLEOTIDE SEQUENCE [LARGE SCALE GENOMIC DNA]</scope>
    <source>
        <strain evidence="4 5">SK-G1</strain>
    </source>
</reference>
<dbReference type="Proteomes" id="UP000280960">
    <property type="component" value="Chromosome"/>
</dbReference>
<feature type="chain" id="PRO_5038981114" evidence="3">
    <location>
        <begin position="20"/>
        <end position="352"/>
    </location>
</feature>
<dbReference type="PIRSF" id="PIRSF002825">
    <property type="entry name" value="CfbpA"/>
    <property type="match status" value="1"/>
</dbReference>
<keyword evidence="1 3" id="KW-0732">Signal</keyword>
<gene>
    <name evidence="4" type="ORF">D2962_13750</name>
</gene>
<dbReference type="RefSeq" id="WP_122015311.1">
    <property type="nucleotide sequence ID" value="NZ_CP033169.1"/>
</dbReference>
<dbReference type="PANTHER" id="PTHR30006">
    <property type="entry name" value="THIAMINE-BINDING PERIPLASMIC PROTEIN-RELATED"/>
    <property type="match status" value="1"/>
</dbReference>
<protein>
    <submittedName>
        <fullName evidence="4">Extracellular solute-binding protein</fullName>
    </submittedName>
</protein>
<dbReference type="GO" id="GO:0015888">
    <property type="term" value="P:thiamine transport"/>
    <property type="evidence" value="ECO:0007669"/>
    <property type="project" value="TreeGrafter"/>
</dbReference>
<evidence type="ECO:0000256" key="2">
    <source>
        <dbReference type="SAM" id="MobiDB-lite"/>
    </source>
</evidence>
<evidence type="ECO:0000256" key="3">
    <source>
        <dbReference type="SAM" id="SignalP"/>
    </source>
</evidence>
<proteinExistence type="predicted"/>
<sequence length="352" mass="38459">MKRFISIFLCLLLVVSVIAGCGQGNAAKEQSQDTGQKSESSAAESKSVTVYTSHPAEIVNSIIKEFQEKTGIKVDLVEAGTGELLKRIQAESGNPLGDVMWGGGAESLDAYKLYFESYKTSVDDKIPASYKDPNNTWTGFTTLPMVIMYNKKLVKESEVPDSWGSLLDPKWKGKIAYADPSASGSSYTILVTILTAYGKDDGKGWDFIRKFVKNLDGKILSGSSGVYKGVADGEYSLGLTLEESAVRYLKSGADVGIVYPKEGTSAVPDGVALIKGAKHPETAKTFIEFVLGKDVQQTMANDFYRRSVRTDIDSPGEIKPLKDIPMVVYDFTWASKYKQEVLTQWKNIVTGK</sequence>
<keyword evidence="5" id="KW-1185">Reference proteome</keyword>
<dbReference type="PANTHER" id="PTHR30006:SF2">
    <property type="entry name" value="ABC TRANSPORTER SUBSTRATE-BINDING PROTEIN"/>
    <property type="match status" value="1"/>
</dbReference>
<dbReference type="Pfam" id="PF13343">
    <property type="entry name" value="SBP_bac_6"/>
    <property type="match status" value="1"/>
</dbReference>
<organism evidence="4 5">
    <name type="scientific">Biomaibacter acetigenes</name>
    <dbReference type="NCBI Taxonomy" id="2316383"/>
    <lineage>
        <taxon>Bacteria</taxon>
        <taxon>Bacillati</taxon>
        <taxon>Bacillota</taxon>
        <taxon>Clostridia</taxon>
        <taxon>Thermosediminibacterales</taxon>
        <taxon>Tepidanaerobacteraceae</taxon>
        <taxon>Biomaibacter</taxon>
    </lineage>
</organism>
<feature type="compositionally biased region" description="Low complexity" evidence="2">
    <location>
        <begin position="37"/>
        <end position="47"/>
    </location>
</feature>
<evidence type="ECO:0000313" key="5">
    <source>
        <dbReference type="Proteomes" id="UP000280960"/>
    </source>
</evidence>
<dbReference type="GO" id="GO:0030975">
    <property type="term" value="F:thiamine binding"/>
    <property type="evidence" value="ECO:0007669"/>
    <property type="project" value="TreeGrafter"/>
</dbReference>
<accession>A0A3G2R7Z0</accession>
<evidence type="ECO:0000256" key="1">
    <source>
        <dbReference type="ARBA" id="ARBA00022729"/>
    </source>
</evidence>
<name>A0A3G2R7Z0_9FIRM</name>
<evidence type="ECO:0000313" key="4">
    <source>
        <dbReference type="EMBL" id="AYO31519.1"/>
    </source>
</evidence>
<dbReference type="Gene3D" id="3.40.190.10">
    <property type="entry name" value="Periplasmic binding protein-like II"/>
    <property type="match status" value="2"/>
</dbReference>
<dbReference type="CDD" id="cd13546">
    <property type="entry name" value="PBP2_BitB"/>
    <property type="match status" value="1"/>
</dbReference>
<dbReference type="KEGG" id="bacg:D2962_13750"/>
<dbReference type="GO" id="GO:0030976">
    <property type="term" value="F:thiamine pyrophosphate binding"/>
    <property type="evidence" value="ECO:0007669"/>
    <property type="project" value="TreeGrafter"/>
</dbReference>
<dbReference type="GO" id="GO:0030288">
    <property type="term" value="C:outer membrane-bounded periplasmic space"/>
    <property type="evidence" value="ECO:0007669"/>
    <property type="project" value="TreeGrafter"/>
</dbReference>